<name>A0A5N5XC03_9EURO</name>
<dbReference type="EMBL" id="ML732159">
    <property type="protein sequence ID" value="KAB8078298.1"/>
    <property type="molecule type" value="Genomic_DNA"/>
</dbReference>
<sequence>MTRKFQVNVAKAISAQALLGLEYIHSCGIMRGGRYLIQIARNWLSTYEELYRHLGTPEKLLVTWLNSGLNGP</sequence>
<reference evidence="1 2" key="1">
    <citation type="submission" date="2019-04" db="EMBL/GenBank/DDBJ databases">
        <title>Friends and foes A comparative genomics study of 23 Aspergillus species from section Flavi.</title>
        <authorList>
            <consortium name="DOE Joint Genome Institute"/>
            <person name="Kjaerbolling I."/>
            <person name="Vesth T."/>
            <person name="Frisvad J.C."/>
            <person name="Nybo J.L."/>
            <person name="Theobald S."/>
            <person name="Kildgaard S."/>
            <person name="Isbrandt T."/>
            <person name="Kuo A."/>
            <person name="Sato A."/>
            <person name="Lyhne E.K."/>
            <person name="Kogle M.E."/>
            <person name="Wiebenga A."/>
            <person name="Kun R.S."/>
            <person name="Lubbers R.J."/>
            <person name="Makela M.R."/>
            <person name="Barry K."/>
            <person name="Chovatia M."/>
            <person name="Clum A."/>
            <person name="Daum C."/>
            <person name="Haridas S."/>
            <person name="He G."/>
            <person name="LaButti K."/>
            <person name="Lipzen A."/>
            <person name="Mondo S."/>
            <person name="Riley R."/>
            <person name="Salamov A."/>
            <person name="Simmons B.A."/>
            <person name="Magnuson J.K."/>
            <person name="Henrissat B."/>
            <person name="Mortensen U.H."/>
            <person name="Larsen T.O."/>
            <person name="Devries R.P."/>
            <person name="Grigoriev I.V."/>
            <person name="Machida M."/>
            <person name="Baker S.E."/>
            <person name="Andersen M.R."/>
        </authorList>
    </citation>
    <scope>NUCLEOTIDE SEQUENCE [LARGE SCALE GENOMIC DNA]</scope>
    <source>
        <strain evidence="1 2">CBS 151.66</strain>
    </source>
</reference>
<organism evidence="1 2">
    <name type="scientific">Aspergillus leporis</name>
    <dbReference type="NCBI Taxonomy" id="41062"/>
    <lineage>
        <taxon>Eukaryota</taxon>
        <taxon>Fungi</taxon>
        <taxon>Dikarya</taxon>
        <taxon>Ascomycota</taxon>
        <taxon>Pezizomycotina</taxon>
        <taxon>Eurotiomycetes</taxon>
        <taxon>Eurotiomycetidae</taxon>
        <taxon>Eurotiales</taxon>
        <taxon>Aspergillaceae</taxon>
        <taxon>Aspergillus</taxon>
        <taxon>Aspergillus subgen. Circumdati</taxon>
    </lineage>
</organism>
<gene>
    <name evidence="1" type="ORF">BDV29DRAFT_166461</name>
</gene>
<proteinExistence type="predicted"/>
<dbReference type="OrthoDB" id="5979581at2759"/>
<evidence type="ECO:0000313" key="1">
    <source>
        <dbReference type="EMBL" id="KAB8078298.1"/>
    </source>
</evidence>
<accession>A0A5N5XC03</accession>
<keyword evidence="2" id="KW-1185">Reference proteome</keyword>
<protein>
    <submittedName>
        <fullName evidence="1">Uncharacterized protein</fullName>
    </submittedName>
</protein>
<dbReference type="AlphaFoldDB" id="A0A5N5XC03"/>
<evidence type="ECO:0000313" key="2">
    <source>
        <dbReference type="Proteomes" id="UP000326565"/>
    </source>
</evidence>
<dbReference type="Proteomes" id="UP000326565">
    <property type="component" value="Unassembled WGS sequence"/>
</dbReference>